<keyword evidence="5" id="KW-1185">Reference proteome</keyword>
<evidence type="ECO:0000313" key="4">
    <source>
        <dbReference type="EMBL" id="ETW75461.1"/>
    </source>
</evidence>
<reference evidence="4 5" key="1">
    <citation type="journal article" date="2012" name="New Phytol.">
        <title>Insight into trade-off between wood decay and parasitism from the genome of a fungal forest pathogen.</title>
        <authorList>
            <person name="Olson A."/>
            <person name="Aerts A."/>
            <person name="Asiegbu F."/>
            <person name="Belbahri L."/>
            <person name="Bouzid O."/>
            <person name="Broberg A."/>
            <person name="Canback B."/>
            <person name="Coutinho P.M."/>
            <person name="Cullen D."/>
            <person name="Dalman K."/>
            <person name="Deflorio G."/>
            <person name="van Diepen L.T."/>
            <person name="Dunand C."/>
            <person name="Duplessis S."/>
            <person name="Durling M."/>
            <person name="Gonthier P."/>
            <person name="Grimwood J."/>
            <person name="Fossdal C.G."/>
            <person name="Hansson D."/>
            <person name="Henrissat B."/>
            <person name="Hietala A."/>
            <person name="Himmelstrand K."/>
            <person name="Hoffmeister D."/>
            <person name="Hogberg N."/>
            <person name="James T.Y."/>
            <person name="Karlsson M."/>
            <person name="Kohler A."/>
            <person name="Kues U."/>
            <person name="Lee Y.H."/>
            <person name="Lin Y.C."/>
            <person name="Lind M."/>
            <person name="Lindquist E."/>
            <person name="Lombard V."/>
            <person name="Lucas S."/>
            <person name="Lunden K."/>
            <person name="Morin E."/>
            <person name="Murat C."/>
            <person name="Park J."/>
            <person name="Raffaello T."/>
            <person name="Rouze P."/>
            <person name="Salamov A."/>
            <person name="Schmutz J."/>
            <person name="Solheim H."/>
            <person name="Stahlberg J."/>
            <person name="Velez H."/>
            <person name="de Vries R.P."/>
            <person name="Wiebenga A."/>
            <person name="Woodward S."/>
            <person name="Yakovlev I."/>
            <person name="Garbelotto M."/>
            <person name="Martin F."/>
            <person name="Grigoriev I.V."/>
            <person name="Stenlid J."/>
        </authorList>
    </citation>
    <scope>NUCLEOTIDE SEQUENCE [LARGE SCALE GENOMIC DNA]</scope>
    <source>
        <strain evidence="4 5">TC 32-1</strain>
    </source>
</reference>
<feature type="compositionally biased region" description="Acidic residues" evidence="2">
    <location>
        <begin position="222"/>
        <end position="264"/>
    </location>
</feature>
<protein>
    <recommendedName>
        <fullName evidence="3">C2H2-type domain-containing protein</fullName>
    </recommendedName>
</protein>
<dbReference type="KEGG" id="hir:HETIRDRAFT_412566"/>
<dbReference type="AlphaFoldDB" id="W4JRG6"/>
<gene>
    <name evidence="4" type="ORF">HETIRDRAFT_412566</name>
</gene>
<keyword evidence="1" id="KW-0479">Metal-binding</keyword>
<evidence type="ECO:0000259" key="3">
    <source>
        <dbReference type="PROSITE" id="PS50157"/>
    </source>
</evidence>
<dbReference type="HOGENOM" id="CLU_976798_0_0_1"/>
<name>W4JRG6_HETIT</name>
<accession>W4JRG6</accession>
<dbReference type="InterPro" id="IPR013087">
    <property type="entry name" value="Znf_C2H2_type"/>
</dbReference>
<dbReference type="RefSeq" id="XP_009552876.1">
    <property type="nucleotide sequence ID" value="XM_009554581.1"/>
</dbReference>
<proteinExistence type="predicted"/>
<keyword evidence="1" id="KW-0862">Zinc</keyword>
<feature type="compositionally biased region" description="Low complexity" evidence="2">
    <location>
        <begin position="37"/>
        <end position="51"/>
    </location>
</feature>
<dbReference type="Proteomes" id="UP000030671">
    <property type="component" value="Unassembled WGS sequence"/>
</dbReference>
<dbReference type="GeneID" id="20673038"/>
<organism evidence="4 5">
    <name type="scientific">Heterobasidion irregulare (strain TC 32-1)</name>
    <dbReference type="NCBI Taxonomy" id="747525"/>
    <lineage>
        <taxon>Eukaryota</taxon>
        <taxon>Fungi</taxon>
        <taxon>Dikarya</taxon>
        <taxon>Basidiomycota</taxon>
        <taxon>Agaricomycotina</taxon>
        <taxon>Agaricomycetes</taxon>
        <taxon>Russulales</taxon>
        <taxon>Bondarzewiaceae</taxon>
        <taxon>Heterobasidion</taxon>
        <taxon>Heterobasidion annosum species complex</taxon>
    </lineage>
</organism>
<dbReference type="EMBL" id="KI925466">
    <property type="protein sequence ID" value="ETW75461.1"/>
    <property type="molecule type" value="Genomic_DNA"/>
</dbReference>
<dbReference type="Gene3D" id="3.30.160.60">
    <property type="entry name" value="Classic Zinc Finger"/>
    <property type="match status" value="1"/>
</dbReference>
<feature type="region of interest" description="Disordered" evidence="2">
    <location>
        <begin position="219"/>
        <end position="269"/>
    </location>
</feature>
<evidence type="ECO:0000313" key="5">
    <source>
        <dbReference type="Proteomes" id="UP000030671"/>
    </source>
</evidence>
<dbReference type="GO" id="GO:0008270">
    <property type="term" value="F:zinc ion binding"/>
    <property type="evidence" value="ECO:0007669"/>
    <property type="project" value="UniProtKB-KW"/>
</dbReference>
<dbReference type="PROSITE" id="PS00028">
    <property type="entry name" value="ZINC_FINGER_C2H2_1"/>
    <property type="match status" value="2"/>
</dbReference>
<feature type="domain" description="C2H2-type" evidence="3">
    <location>
        <begin position="133"/>
        <end position="161"/>
    </location>
</feature>
<sequence length="285" mass="32598">MDGHRSIIPSSIPHRLPLSCTMQYSPVSSTSRPRFPSFDSGYSSDDSSAMDYHQGPSVSPSPSMIMDCVPQRNSRQTPYMTTEWNCHACMVGFNRKADLGRHEETNRHLRNENRNTADALITSSSRRERVGKFVCDMCGDKLSRKDALSRHKKSRHGVARATYEISRSHLGELIKFETMEPKSEPVEHAYEPVIVPKIEPIEPTLSERVDPSLILVKAHFESEEDDYESEDEPESACESESLGEEDSESEMEYDSGEEEVEEVEERPVLRTYYDPARNMRWMTPR</sequence>
<dbReference type="OrthoDB" id="654211at2759"/>
<evidence type="ECO:0000256" key="1">
    <source>
        <dbReference type="PROSITE-ProRule" id="PRU00042"/>
    </source>
</evidence>
<feature type="region of interest" description="Disordered" evidence="2">
    <location>
        <begin position="25"/>
        <end position="64"/>
    </location>
</feature>
<dbReference type="InParanoid" id="W4JRG6"/>
<dbReference type="PROSITE" id="PS50157">
    <property type="entry name" value="ZINC_FINGER_C2H2_2"/>
    <property type="match status" value="1"/>
</dbReference>
<keyword evidence="1" id="KW-0863">Zinc-finger</keyword>
<evidence type="ECO:0000256" key="2">
    <source>
        <dbReference type="SAM" id="MobiDB-lite"/>
    </source>
</evidence>
<dbReference type="SMART" id="SM00355">
    <property type="entry name" value="ZnF_C2H2"/>
    <property type="match status" value="2"/>
</dbReference>